<keyword evidence="5 8" id="KW-0812">Transmembrane</keyword>
<dbReference type="EMBL" id="JACSPQ010000005">
    <property type="protein sequence ID" value="MBD8001917.1"/>
    <property type="molecule type" value="Genomic_DNA"/>
</dbReference>
<evidence type="ECO:0000256" key="5">
    <source>
        <dbReference type="ARBA" id="ARBA00022692"/>
    </source>
</evidence>
<evidence type="ECO:0000313" key="9">
    <source>
        <dbReference type="EMBL" id="MBD8001917.1"/>
    </source>
</evidence>
<comment type="subcellular location">
    <subcellularLocation>
        <location evidence="1">Cell membrane</location>
        <topology evidence="1">Multi-pass membrane protein</topology>
    </subcellularLocation>
    <subcellularLocation>
        <location evidence="8">Membrane</location>
        <topology evidence="8">Multi-pass membrane protein</topology>
    </subcellularLocation>
</comment>
<dbReference type="RefSeq" id="WP_191710101.1">
    <property type="nucleotide sequence ID" value="NZ_JACSPQ010000005.1"/>
</dbReference>
<keyword evidence="7 8" id="KW-0472">Membrane</keyword>
<feature type="transmembrane region" description="Helical" evidence="8">
    <location>
        <begin position="320"/>
        <end position="340"/>
    </location>
</feature>
<comment type="caution">
    <text evidence="9">The sequence shown here is derived from an EMBL/GenBank/DDBJ whole genome shotgun (WGS) entry which is preliminary data.</text>
</comment>
<sequence length="346" mass="40609">MTRNNQLSEQLNYTGISRTPTHLYLHSYDTERVDVHEGENMDEISPYIRSNAINWIHVSGLQNTEAIQQVCRFFNIDFLTTQDILNAEHLTKIEVHESYNVIILKLLFAEKENGYTPQQFCIIQGENFVLTFLERDTDRLNEIVSGLKNNVLNIRNRHSDFLLSVILNSAMTSYMAIISEIEDELEDLEERLLSPDEYRDSSIKDMQPYRRSVRLIKKSILPLKEEMSTLLHDNNKLIHKANHPFFSDVNDHLLFILQTLDGCRDMLSALADLYLSNNDRRMNNIMKQLTIVSTIFIPMTFLAGIWGMNFNYMPELDWKYGYVFAWVIMILLGVSVYIYFKRKNWN</sequence>
<keyword evidence="3 8" id="KW-0813">Transport</keyword>
<dbReference type="CDD" id="cd12828">
    <property type="entry name" value="TmCorA-like_1"/>
    <property type="match status" value="1"/>
</dbReference>
<dbReference type="NCBIfam" id="TIGR00383">
    <property type="entry name" value="corA"/>
    <property type="match status" value="1"/>
</dbReference>
<accession>A0ABR8VAZ5</accession>
<organism evidence="9 10">
    <name type="scientific">Phocaeicola faecium</name>
    <dbReference type="NCBI Taxonomy" id="2762213"/>
    <lineage>
        <taxon>Bacteria</taxon>
        <taxon>Pseudomonadati</taxon>
        <taxon>Bacteroidota</taxon>
        <taxon>Bacteroidia</taxon>
        <taxon>Bacteroidales</taxon>
        <taxon>Bacteroidaceae</taxon>
        <taxon>Phocaeicola</taxon>
    </lineage>
</organism>
<dbReference type="SUPFAM" id="SSF144083">
    <property type="entry name" value="Magnesium transport protein CorA, transmembrane region"/>
    <property type="match status" value="1"/>
</dbReference>
<evidence type="ECO:0000256" key="1">
    <source>
        <dbReference type="ARBA" id="ARBA00004651"/>
    </source>
</evidence>
<gene>
    <name evidence="8 9" type="primary">corA</name>
    <name evidence="9" type="ORF">H9626_06765</name>
</gene>
<evidence type="ECO:0000256" key="7">
    <source>
        <dbReference type="ARBA" id="ARBA00023136"/>
    </source>
</evidence>
<dbReference type="PANTHER" id="PTHR46494">
    <property type="entry name" value="CORA FAMILY METAL ION TRANSPORTER (EUROFUNG)"/>
    <property type="match status" value="1"/>
</dbReference>
<dbReference type="Gene3D" id="1.20.58.340">
    <property type="entry name" value="Magnesium transport protein CorA, transmembrane region"/>
    <property type="match status" value="2"/>
</dbReference>
<dbReference type="Gene3D" id="3.30.460.20">
    <property type="entry name" value="CorA soluble domain-like"/>
    <property type="match status" value="1"/>
</dbReference>
<dbReference type="InterPro" id="IPR002523">
    <property type="entry name" value="MgTranspt_CorA/ZnTranspt_ZntB"/>
</dbReference>
<comment type="function">
    <text evidence="8">Mediates influx of magnesium ions.</text>
</comment>
<protein>
    <recommendedName>
        <fullName evidence="8">Magnesium transport protein CorA</fullName>
    </recommendedName>
</protein>
<keyword evidence="6 8" id="KW-1133">Transmembrane helix</keyword>
<comment type="similarity">
    <text evidence="2 8">Belongs to the CorA metal ion transporter (MIT) (TC 1.A.35) family.</text>
</comment>
<keyword evidence="8" id="KW-0460">Magnesium</keyword>
<dbReference type="SUPFAM" id="SSF143865">
    <property type="entry name" value="CorA soluble domain-like"/>
    <property type="match status" value="1"/>
</dbReference>
<evidence type="ECO:0000313" key="10">
    <source>
        <dbReference type="Proteomes" id="UP000616346"/>
    </source>
</evidence>
<evidence type="ECO:0000256" key="3">
    <source>
        <dbReference type="ARBA" id="ARBA00022448"/>
    </source>
</evidence>
<dbReference type="PANTHER" id="PTHR46494:SF1">
    <property type="entry name" value="CORA FAMILY METAL ION TRANSPORTER (EUROFUNG)"/>
    <property type="match status" value="1"/>
</dbReference>
<evidence type="ECO:0000256" key="6">
    <source>
        <dbReference type="ARBA" id="ARBA00022989"/>
    </source>
</evidence>
<keyword evidence="4 8" id="KW-1003">Cell membrane</keyword>
<keyword evidence="8" id="KW-0406">Ion transport</keyword>
<dbReference type="InterPro" id="IPR045863">
    <property type="entry name" value="CorA_TM1_TM2"/>
</dbReference>
<feature type="transmembrane region" description="Helical" evidence="8">
    <location>
        <begin position="289"/>
        <end position="308"/>
    </location>
</feature>
<proteinExistence type="inferred from homology"/>
<name>A0ABR8VAZ5_9BACT</name>
<dbReference type="Proteomes" id="UP000616346">
    <property type="component" value="Unassembled WGS sequence"/>
</dbReference>
<evidence type="ECO:0000256" key="4">
    <source>
        <dbReference type="ARBA" id="ARBA00022475"/>
    </source>
</evidence>
<evidence type="ECO:0000256" key="2">
    <source>
        <dbReference type="ARBA" id="ARBA00009765"/>
    </source>
</evidence>
<reference evidence="9 10" key="1">
    <citation type="submission" date="2020-08" db="EMBL/GenBank/DDBJ databases">
        <title>A Genomic Blueprint of the Chicken Gut Microbiome.</title>
        <authorList>
            <person name="Gilroy R."/>
            <person name="Ravi A."/>
            <person name="Getino M."/>
            <person name="Pursley I."/>
            <person name="Horton D.L."/>
            <person name="Alikhan N.-F."/>
            <person name="Baker D."/>
            <person name="Gharbi K."/>
            <person name="Hall N."/>
            <person name="Watson M."/>
            <person name="Adriaenssens E.M."/>
            <person name="Foster-Nyarko E."/>
            <person name="Jarju S."/>
            <person name="Secka A."/>
            <person name="Antonio M."/>
            <person name="Oren A."/>
            <person name="Chaudhuri R."/>
            <person name="La Ragione R.M."/>
            <person name="Hildebrand F."/>
            <person name="Pallen M.J."/>
        </authorList>
    </citation>
    <scope>NUCLEOTIDE SEQUENCE [LARGE SCALE GENOMIC DNA]</scope>
    <source>
        <strain evidence="9 10">Sa1YUN3</strain>
    </source>
</reference>
<keyword evidence="10" id="KW-1185">Reference proteome</keyword>
<dbReference type="InterPro" id="IPR045861">
    <property type="entry name" value="CorA_cytoplasmic_dom"/>
</dbReference>
<evidence type="ECO:0000256" key="8">
    <source>
        <dbReference type="RuleBase" id="RU362010"/>
    </source>
</evidence>
<dbReference type="InterPro" id="IPR004488">
    <property type="entry name" value="Mg/Co-transport_prot_CorA"/>
</dbReference>
<dbReference type="Pfam" id="PF01544">
    <property type="entry name" value="CorA"/>
    <property type="match status" value="1"/>
</dbReference>